<accession>A0A5B7D3Q2</accession>
<dbReference type="Proteomes" id="UP000324222">
    <property type="component" value="Unassembled WGS sequence"/>
</dbReference>
<sequence length="265" mass="28414">MKVELSVASLASSAYNKGPYNKGQGRVMPTIPLDIRHTSLGRQPGDRVRPATSLAPVSLHLRTTNLEEGHSFTGDNSAAALELDLNPPPKVSEKPRHSAPPPLPLHLCPCNSSPSPEESAVRGGVRSGTGVGYQELFGLGVKGNVTNDRIELGIPVLPLLKGEPNQRVLTIPNLRQGTGCFVLEDANRLASPSMEELDPAQLCPENTWCHPGRENTASLHLPRRNWILPRINSALTTRGAIQGGRTLPRFTFHGGIGPCLALVLP</sequence>
<keyword evidence="3" id="KW-1185">Reference proteome</keyword>
<organism evidence="2 3">
    <name type="scientific">Portunus trituberculatus</name>
    <name type="common">Swimming crab</name>
    <name type="synonym">Neptunus trituberculatus</name>
    <dbReference type="NCBI Taxonomy" id="210409"/>
    <lineage>
        <taxon>Eukaryota</taxon>
        <taxon>Metazoa</taxon>
        <taxon>Ecdysozoa</taxon>
        <taxon>Arthropoda</taxon>
        <taxon>Crustacea</taxon>
        <taxon>Multicrustacea</taxon>
        <taxon>Malacostraca</taxon>
        <taxon>Eumalacostraca</taxon>
        <taxon>Eucarida</taxon>
        <taxon>Decapoda</taxon>
        <taxon>Pleocyemata</taxon>
        <taxon>Brachyura</taxon>
        <taxon>Eubrachyura</taxon>
        <taxon>Portunoidea</taxon>
        <taxon>Portunidae</taxon>
        <taxon>Portuninae</taxon>
        <taxon>Portunus</taxon>
    </lineage>
</organism>
<dbReference type="AlphaFoldDB" id="A0A5B7D3Q2"/>
<comment type="caution">
    <text evidence="2">The sequence shown here is derived from an EMBL/GenBank/DDBJ whole genome shotgun (WGS) entry which is preliminary data.</text>
</comment>
<evidence type="ECO:0000313" key="2">
    <source>
        <dbReference type="EMBL" id="MPC16148.1"/>
    </source>
</evidence>
<gene>
    <name evidence="2" type="ORF">E2C01_008968</name>
</gene>
<evidence type="ECO:0000256" key="1">
    <source>
        <dbReference type="SAM" id="MobiDB-lite"/>
    </source>
</evidence>
<feature type="region of interest" description="Disordered" evidence="1">
    <location>
        <begin position="82"/>
        <end position="125"/>
    </location>
</feature>
<feature type="compositionally biased region" description="Low complexity" evidence="1">
    <location>
        <begin position="105"/>
        <end position="124"/>
    </location>
</feature>
<name>A0A5B7D3Q2_PORTR</name>
<reference evidence="2 3" key="1">
    <citation type="submission" date="2019-05" db="EMBL/GenBank/DDBJ databases">
        <title>Another draft genome of Portunus trituberculatus and its Hox gene families provides insights of decapod evolution.</title>
        <authorList>
            <person name="Jeong J.-H."/>
            <person name="Song I."/>
            <person name="Kim S."/>
            <person name="Choi T."/>
            <person name="Kim D."/>
            <person name="Ryu S."/>
            <person name="Kim W."/>
        </authorList>
    </citation>
    <scope>NUCLEOTIDE SEQUENCE [LARGE SCALE GENOMIC DNA]</scope>
    <source>
        <tissue evidence="2">Muscle</tissue>
    </source>
</reference>
<dbReference type="EMBL" id="VSRR010000483">
    <property type="protein sequence ID" value="MPC16148.1"/>
    <property type="molecule type" value="Genomic_DNA"/>
</dbReference>
<protein>
    <submittedName>
        <fullName evidence="2">Uncharacterized protein</fullName>
    </submittedName>
</protein>
<evidence type="ECO:0000313" key="3">
    <source>
        <dbReference type="Proteomes" id="UP000324222"/>
    </source>
</evidence>
<proteinExistence type="predicted"/>